<sequence length="71" mass="8005">MESKLGNRRKVQQVLRPTKAAISWTCGVDDRATKTFCTSPKVESAPCRPLERVALGRFRRPPVVKKNKRGP</sequence>
<accession>A0A8X6TS17</accession>
<dbReference type="AlphaFoldDB" id="A0A8X6TS17"/>
<dbReference type="Proteomes" id="UP000887013">
    <property type="component" value="Unassembled WGS sequence"/>
</dbReference>
<comment type="caution">
    <text evidence="1">The sequence shown here is derived from an EMBL/GenBank/DDBJ whole genome shotgun (WGS) entry which is preliminary data.</text>
</comment>
<evidence type="ECO:0000313" key="1">
    <source>
        <dbReference type="EMBL" id="GFT40708.1"/>
    </source>
</evidence>
<evidence type="ECO:0000313" key="2">
    <source>
        <dbReference type="Proteomes" id="UP000887013"/>
    </source>
</evidence>
<protein>
    <submittedName>
        <fullName evidence="1">Uncharacterized protein</fullName>
    </submittedName>
</protein>
<dbReference type="EMBL" id="BMAW01109905">
    <property type="protein sequence ID" value="GFT40708.1"/>
    <property type="molecule type" value="Genomic_DNA"/>
</dbReference>
<proteinExistence type="predicted"/>
<keyword evidence="2" id="KW-1185">Reference proteome</keyword>
<organism evidence="1 2">
    <name type="scientific">Nephila pilipes</name>
    <name type="common">Giant wood spider</name>
    <name type="synonym">Nephila maculata</name>
    <dbReference type="NCBI Taxonomy" id="299642"/>
    <lineage>
        <taxon>Eukaryota</taxon>
        <taxon>Metazoa</taxon>
        <taxon>Ecdysozoa</taxon>
        <taxon>Arthropoda</taxon>
        <taxon>Chelicerata</taxon>
        <taxon>Arachnida</taxon>
        <taxon>Araneae</taxon>
        <taxon>Araneomorphae</taxon>
        <taxon>Entelegynae</taxon>
        <taxon>Araneoidea</taxon>
        <taxon>Nephilidae</taxon>
        <taxon>Nephila</taxon>
    </lineage>
</organism>
<reference evidence="1" key="1">
    <citation type="submission" date="2020-08" db="EMBL/GenBank/DDBJ databases">
        <title>Multicomponent nature underlies the extraordinary mechanical properties of spider dragline silk.</title>
        <authorList>
            <person name="Kono N."/>
            <person name="Nakamura H."/>
            <person name="Mori M."/>
            <person name="Yoshida Y."/>
            <person name="Ohtoshi R."/>
            <person name="Malay A.D."/>
            <person name="Moran D.A.P."/>
            <person name="Tomita M."/>
            <person name="Numata K."/>
            <person name="Arakawa K."/>
        </authorList>
    </citation>
    <scope>NUCLEOTIDE SEQUENCE</scope>
</reference>
<name>A0A8X6TS17_NEPPI</name>
<dbReference type="OrthoDB" id="10315822at2759"/>
<gene>
    <name evidence="1" type="ORF">NPIL_408351</name>
</gene>